<protein>
    <recommendedName>
        <fullName evidence="3">HTH cro/C1-type domain-containing protein</fullName>
    </recommendedName>
</protein>
<reference evidence="1 2" key="1">
    <citation type="submission" date="2024-06" db="EMBL/GenBank/DDBJ databases">
        <authorList>
            <person name="Kaempfer P."/>
            <person name="Viver T."/>
        </authorList>
    </citation>
    <scope>NUCLEOTIDE SEQUENCE [LARGE SCALE GENOMIC DNA]</scope>
    <source>
        <strain evidence="1 2">ST-119</strain>
    </source>
</reference>
<dbReference type="EMBL" id="JBELPZ010000009">
    <property type="protein sequence ID" value="MFL9844702.1"/>
    <property type="molecule type" value="Genomic_DNA"/>
</dbReference>
<dbReference type="RefSeq" id="WP_408084956.1">
    <property type="nucleotide sequence ID" value="NZ_JBELPZ010000009.1"/>
</dbReference>
<dbReference type="Proteomes" id="UP001629156">
    <property type="component" value="Unassembled WGS sequence"/>
</dbReference>
<comment type="caution">
    <text evidence="1">The sequence shown here is derived from an EMBL/GenBank/DDBJ whole genome shotgun (WGS) entry which is preliminary data.</text>
</comment>
<name>A0ABW8YZ98_9FLAO</name>
<evidence type="ECO:0000313" key="2">
    <source>
        <dbReference type="Proteomes" id="UP001629156"/>
    </source>
</evidence>
<evidence type="ECO:0008006" key="3">
    <source>
        <dbReference type="Google" id="ProtNLM"/>
    </source>
</evidence>
<evidence type="ECO:0000313" key="1">
    <source>
        <dbReference type="EMBL" id="MFL9844702.1"/>
    </source>
</evidence>
<keyword evidence="2" id="KW-1185">Reference proteome</keyword>
<organism evidence="1 2">
    <name type="scientific">Flavobacterium rhizosphaerae</name>
    <dbReference type="NCBI Taxonomy" id="3163298"/>
    <lineage>
        <taxon>Bacteria</taxon>
        <taxon>Pseudomonadati</taxon>
        <taxon>Bacteroidota</taxon>
        <taxon>Flavobacteriia</taxon>
        <taxon>Flavobacteriales</taxon>
        <taxon>Flavobacteriaceae</taxon>
        <taxon>Flavobacterium</taxon>
    </lineage>
</organism>
<gene>
    <name evidence="1" type="ORF">ABS766_09750</name>
</gene>
<accession>A0ABW8YZ98</accession>
<sequence length="113" mass="13079">MSSGKRLEQYLNDKGNSNLKDFCREHDITYTSFIAILNGKRTFGMPLLIKIGELFPQLNINWLLFGRGPVEIAINNQEGLNDMDFQLAKYLNRDKETRNNVLEFLNKNKPEGQ</sequence>
<proteinExistence type="predicted"/>